<organism evidence="2">
    <name type="scientific">Tanacetum cinerariifolium</name>
    <name type="common">Dalmatian daisy</name>
    <name type="synonym">Chrysanthemum cinerariifolium</name>
    <dbReference type="NCBI Taxonomy" id="118510"/>
    <lineage>
        <taxon>Eukaryota</taxon>
        <taxon>Viridiplantae</taxon>
        <taxon>Streptophyta</taxon>
        <taxon>Embryophyta</taxon>
        <taxon>Tracheophyta</taxon>
        <taxon>Spermatophyta</taxon>
        <taxon>Magnoliopsida</taxon>
        <taxon>eudicotyledons</taxon>
        <taxon>Gunneridae</taxon>
        <taxon>Pentapetalae</taxon>
        <taxon>asterids</taxon>
        <taxon>campanulids</taxon>
        <taxon>Asterales</taxon>
        <taxon>Asteraceae</taxon>
        <taxon>Asteroideae</taxon>
        <taxon>Anthemideae</taxon>
        <taxon>Anthemidinae</taxon>
        <taxon>Tanacetum</taxon>
    </lineage>
</organism>
<dbReference type="EMBL" id="BKCJ010002997">
    <property type="protein sequence ID" value="GEU52324.1"/>
    <property type="molecule type" value="Genomic_DNA"/>
</dbReference>
<evidence type="ECO:0000256" key="1">
    <source>
        <dbReference type="SAM" id="MobiDB-lite"/>
    </source>
</evidence>
<name>A0A6L2KWR3_TANCI</name>
<sequence>MRGTTAQTRFKSVSKHSNDSLLIRGNTLQSDEDSLKLDELMALCTTLKNMVLDLEKTTTTQRNEIASLKRRVKKLEKINRSRTHRLKRLYKVGLTARVESSDGREVFVSKHEVAVKGVNDEVNIVEEVFEVSNTAKLIIDAAQDSVATTVSAATTTTATITTVHDITLAQALKEIKSTKPKEKGINIQELGKSTPTKSSQQSQDKGKGIMIERVIEPVKPMKRKYQIRFDEETALKLQAVFDEKERLAREKAEKLSLQRLLSGRSIKKGKNYYQIMRADGESQMYMVFSQMFKIFDREDLEDLYKLVKAKYESTRPVEDLDVLLWGNLKSMFEPNVEDEVWKMQQGYKVLNWKLYDSCGVHSLMMQSMQFYMLVEKKYPLTPLTLSMMLEKKLIDEYESEMAY</sequence>
<feature type="region of interest" description="Disordered" evidence="1">
    <location>
        <begin position="183"/>
        <end position="206"/>
    </location>
</feature>
<dbReference type="AlphaFoldDB" id="A0A6L2KWR3"/>
<proteinExistence type="predicted"/>
<gene>
    <name evidence="2" type="ORF">Tci_024302</name>
</gene>
<accession>A0A6L2KWR3</accession>
<reference evidence="2" key="1">
    <citation type="journal article" date="2019" name="Sci. Rep.">
        <title>Draft genome of Tanacetum cinerariifolium, the natural source of mosquito coil.</title>
        <authorList>
            <person name="Yamashiro T."/>
            <person name="Shiraishi A."/>
            <person name="Satake H."/>
            <person name="Nakayama K."/>
        </authorList>
    </citation>
    <scope>NUCLEOTIDE SEQUENCE</scope>
</reference>
<protein>
    <submittedName>
        <fullName evidence="2">Uncharacterized protein</fullName>
    </submittedName>
</protein>
<evidence type="ECO:0000313" key="2">
    <source>
        <dbReference type="EMBL" id="GEU52324.1"/>
    </source>
</evidence>
<comment type="caution">
    <text evidence="2">The sequence shown here is derived from an EMBL/GenBank/DDBJ whole genome shotgun (WGS) entry which is preliminary data.</text>
</comment>